<feature type="non-terminal residue" evidence="1">
    <location>
        <position position="1"/>
    </location>
</feature>
<evidence type="ECO:0000313" key="2">
    <source>
        <dbReference type="Proteomes" id="UP000749559"/>
    </source>
</evidence>
<gene>
    <name evidence="1" type="ORF">OFUS_LOCUS5071</name>
</gene>
<evidence type="ECO:0000313" key="1">
    <source>
        <dbReference type="EMBL" id="CAH1778102.1"/>
    </source>
</evidence>
<dbReference type="EMBL" id="CAIIXF020000002">
    <property type="protein sequence ID" value="CAH1778102.1"/>
    <property type="molecule type" value="Genomic_DNA"/>
</dbReference>
<keyword evidence="2" id="KW-1185">Reference proteome</keyword>
<accession>A0A8S4NC52</accession>
<feature type="non-terminal residue" evidence="1">
    <location>
        <position position="112"/>
    </location>
</feature>
<dbReference type="Proteomes" id="UP000749559">
    <property type="component" value="Unassembled WGS sequence"/>
</dbReference>
<name>A0A8S4NC52_OWEFU</name>
<comment type="caution">
    <text evidence="1">The sequence shown here is derived from an EMBL/GenBank/DDBJ whole genome shotgun (WGS) entry which is preliminary data.</text>
</comment>
<protein>
    <submittedName>
        <fullName evidence="1">Uncharacterized protein</fullName>
    </submittedName>
</protein>
<dbReference type="OrthoDB" id="6100430at2759"/>
<dbReference type="AlphaFoldDB" id="A0A8S4NC52"/>
<reference evidence="1" key="1">
    <citation type="submission" date="2022-03" db="EMBL/GenBank/DDBJ databases">
        <authorList>
            <person name="Martin C."/>
        </authorList>
    </citation>
    <scope>NUCLEOTIDE SEQUENCE</scope>
</reference>
<organism evidence="1 2">
    <name type="scientific">Owenia fusiformis</name>
    <name type="common">Polychaete worm</name>
    <dbReference type="NCBI Taxonomy" id="6347"/>
    <lineage>
        <taxon>Eukaryota</taxon>
        <taxon>Metazoa</taxon>
        <taxon>Spiralia</taxon>
        <taxon>Lophotrochozoa</taxon>
        <taxon>Annelida</taxon>
        <taxon>Polychaeta</taxon>
        <taxon>Sedentaria</taxon>
        <taxon>Canalipalpata</taxon>
        <taxon>Sabellida</taxon>
        <taxon>Oweniida</taxon>
        <taxon>Oweniidae</taxon>
        <taxon>Owenia</taxon>
    </lineage>
</organism>
<proteinExistence type="predicted"/>
<sequence>ADLPHHCRIPVNATVDESIPTIVNARGEEELSQCTMYENVYANSTGIVTKRIIPCKNGWTFYKETDLTHTIGMEWNLVCKDAPLVGTAQTIFTAGVLVGALFFTSMADNIGR</sequence>